<sequence>MNGQLVVSFPADHSFQFTDYEQAQELERFSPSLTSGYSNVFLFKQVLTIFSPGNFRIRRTFSCVRDGKGGEERAGAECNGAPKRTEALKQPDRFAPASPGQTGTPYY</sequence>
<reference evidence="2 3" key="1">
    <citation type="journal article" date="2015" name="Genom Data">
        <title>Draft genome sequence of a multidrug-resistant Chryseobacterium indologenes isolate from Malaysia.</title>
        <authorList>
            <person name="Yu C.Y."/>
            <person name="Ang G.Y."/>
            <person name="Cheng H.J."/>
            <person name="Cheong Y.M."/>
            <person name="Yin W.F."/>
            <person name="Chan K.G."/>
        </authorList>
    </citation>
    <scope>NUCLEOTIDE SEQUENCE [LARGE SCALE GENOMIC DNA]</scope>
    <source>
        <strain evidence="2 3">CI_885</strain>
    </source>
</reference>
<proteinExistence type="predicted"/>
<dbReference type="AlphaFoldDB" id="A0A0N0ITY7"/>
<reference evidence="3" key="2">
    <citation type="submission" date="2015-09" db="EMBL/GenBank/DDBJ databases">
        <title>Draft genome sequence of a multidrug-resistant Chryseobacterium indologenes isolate from Malaysia.</title>
        <authorList>
            <person name="Yu C.Y."/>
            <person name="Ang G.Y."/>
            <person name="Chan K.-G."/>
        </authorList>
    </citation>
    <scope>NUCLEOTIDE SEQUENCE [LARGE SCALE GENOMIC DNA]</scope>
    <source>
        <strain evidence="3">CI_885</strain>
    </source>
</reference>
<dbReference type="EMBL" id="LJOD01000022">
    <property type="protein sequence ID" value="KPE49163.1"/>
    <property type="molecule type" value="Genomic_DNA"/>
</dbReference>
<feature type="region of interest" description="Disordered" evidence="1">
    <location>
        <begin position="67"/>
        <end position="107"/>
    </location>
</feature>
<evidence type="ECO:0000313" key="2">
    <source>
        <dbReference type="EMBL" id="KPE49163.1"/>
    </source>
</evidence>
<feature type="compositionally biased region" description="Basic and acidic residues" evidence="1">
    <location>
        <begin position="83"/>
        <end position="92"/>
    </location>
</feature>
<dbReference type="PATRIC" id="fig|253.9.peg.2667"/>
<accession>A0A0N0ITY7</accession>
<evidence type="ECO:0000256" key="1">
    <source>
        <dbReference type="SAM" id="MobiDB-lite"/>
    </source>
</evidence>
<dbReference type="RefSeq" id="WP_062703197.1">
    <property type="nucleotide sequence ID" value="NZ_LJOD01000022.1"/>
</dbReference>
<dbReference type="Proteomes" id="UP000037953">
    <property type="component" value="Unassembled WGS sequence"/>
</dbReference>
<name>A0A0N0ITY7_CHRID</name>
<comment type="caution">
    <text evidence="2">The sequence shown here is derived from an EMBL/GenBank/DDBJ whole genome shotgun (WGS) entry which is preliminary data.</text>
</comment>
<gene>
    <name evidence="2" type="ORF">AOB46_21295</name>
</gene>
<organism evidence="2 3">
    <name type="scientific">Chryseobacterium indologenes</name>
    <name type="common">Flavobacterium indologenes</name>
    <dbReference type="NCBI Taxonomy" id="253"/>
    <lineage>
        <taxon>Bacteria</taxon>
        <taxon>Pseudomonadati</taxon>
        <taxon>Bacteroidota</taxon>
        <taxon>Flavobacteriia</taxon>
        <taxon>Flavobacteriales</taxon>
        <taxon>Weeksellaceae</taxon>
        <taxon>Chryseobacterium group</taxon>
        <taxon>Chryseobacterium</taxon>
    </lineage>
</organism>
<protein>
    <submittedName>
        <fullName evidence="2">Uncharacterized protein</fullName>
    </submittedName>
</protein>
<evidence type="ECO:0000313" key="3">
    <source>
        <dbReference type="Proteomes" id="UP000037953"/>
    </source>
</evidence>